<dbReference type="Proteomes" id="UP000030666">
    <property type="component" value="Unassembled WGS sequence"/>
</dbReference>
<protein>
    <submittedName>
        <fullName evidence="1">Uncharacterized protein</fullName>
    </submittedName>
</protein>
<gene>
    <name evidence="1" type="ORF">PFAG_06118</name>
</gene>
<dbReference type="AlphaFoldDB" id="W7F8Z9"/>
<sequence>MEVTKSIEKCKCEKYENRNGRYPKNRNRARTHAIVWIERNRRTYLPLLLSLKYIYNKLE</sequence>
<accession>W7F8Z9</accession>
<name>W7F8Z9_PLAFA</name>
<reference evidence="1" key="1">
    <citation type="submission" date="2013-02" db="EMBL/GenBank/DDBJ databases">
        <title>The Genome Sequence of Plasmodium falciparum Santa Lucia.</title>
        <authorList>
            <consortium name="The Broad Institute Genome Sequencing Platform"/>
            <consortium name="The Broad Institute Genome Sequencing Center for Infectious Disease"/>
            <person name="Neafsey D."/>
            <person name="Cheeseman I."/>
            <person name="Volkman S."/>
            <person name="Adams J."/>
            <person name="Walker B."/>
            <person name="Young S.K."/>
            <person name="Zeng Q."/>
            <person name="Gargeya S."/>
            <person name="Fitzgerald M."/>
            <person name="Haas B."/>
            <person name="Abouelleil A."/>
            <person name="Alvarado L."/>
            <person name="Arachchi H.M."/>
            <person name="Berlin A.M."/>
            <person name="Chapman S.B."/>
            <person name="Dewar J."/>
            <person name="Goldberg J."/>
            <person name="Griggs A."/>
            <person name="Gujja S."/>
            <person name="Hansen M."/>
            <person name="Howarth C."/>
            <person name="Imamovic A."/>
            <person name="Larimer J."/>
            <person name="McCowan C."/>
            <person name="Murphy C."/>
            <person name="Neiman D."/>
            <person name="Pearson M."/>
            <person name="Priest M."/>
            <person name="Roberts A."/>
            <person name="Saif S."/>
            <person name="Shea T."/>
            <person name="Sisk P."/>
            <person name="Sykes S."/>
            <person name="Wortman J."/>
            <person name="Nusbaum C."/>
            <person name="Birren B."/>
        </authorList>
    </citation>
    <scope>NUCLEOTIDE SEQUENCE [LARGE SCALE GENOMIC DNA]</scope>
    <source>
        <strain evidence="1">Santa Lucia</strain>
    </source>
</reference>
<evidence type="ECO:0000313" key="1">
    <source>
        <dbReference type="EMBL" id="EUT66986.1"/>
    </source>
</evidence>
<dbReference type="EMBL" id="KE123561">
    <property type="protein sequence ID" value="EUT66986.1"/>
    <property type="molecule type" value="Genomic_DNA"/>
</dbReference>
<organism evidence="1">
    <name type="scientific">Plasmodium falciparum Santa Lucia</name>
    <dbReference type="NCBI Taxonomy" id="478859"/>
    <lineage>
        <taxon>Eukaryota</taxon>
        <taxon>Sar</taxon>
        <taxon>Alveolata</taxon>
        <taxon>Apicomplexa</taxon>
        <taxon>Aconoidasida</taxon>
        <taxon>Haemosporida</taxon>
        <taxon>Plasmodiidae</taxon>
        <taxon>Plasmodium</taxon>
        <taxon>Plasmodium (Laverania)</taxon>
    </lineage>
</organism>
<proteinExistence type="predicted"/>